<protein>
    <submittedName>
        <fullName evidence="1">Uncharacterized protein</fullName>
    </submittedName>
</protein>
<evidence type="ECO:0000313" key="1">
    <source>
        <dbReference type="EMBL" id="KAH7846803.1"/>
    </source>
</evidence>
<keyword evidence="2" id="KW-1185">Reference proteome</keyword>
<dbReference type="Proteomes" id="UP000828048">
    <property type="component" value="Chromosome 5"/>
</dbReference>
<proteinExistence type="predicted"/>
<evidence type="ECO:0000313" key="2">
    <source>
        <dbReference type="Proteomes" id="UP000828048"/>
    </source>
</evidence>
<organism evidence="1 2">
    <name type="scientific">Vaccinium darrowii</name>
    <dbReference type="NCBI Taxonomy" id="229202"/>
    <lineage>
        <taxon>Eukaryota</taxon>
        <taxon>Viridiplantae</taxon>
        <taxon>Streptophyta</taxon>
        <taxon>Embryophyta</taxon>
        <taxon>Tracheophyta</taxon>
        <taxon>Spermatophyta</taxon>
        <taxon>Magnoliopsida</taxon>
        <taxon>eudicotyledons</taxon>
        <taxon>Gunneridae</taxon>
        <taxon>Pentapetalae</taxon>
        <taxon>asterids</taxon>
        <taxon>Ericales</taxon>
        <taxon>Ericaceae</taxon>
        <taxon>Vaccinioideae</taxon>
        <taxon>Vaccinieae</taxon>
        <taxon>Vaccinium</taxon>
    </lineage>
</organism>
<dbReference type="EMBL" id="CM037155">
    <property type="protein sequence ID" value="KAH7846803.1"/>
    <property type="molecule type" value="Genomic_DNA"/>
</dbReference>
<reference evidence="1 2" key="1">
    <citation type="journal article" date="2021" name="Hortic Res">
        <title>High-quality reference genome and annotation aids understanding of berry development for evergreen blueberry (Vaccinium darrowii).</title>
        <authorList>
            <person name="Yu J."/>
            <person name="Hulse-Kemp A.M."/>
            <person name="Babiker E."/>
            <person name="Staton M."/>
        </authorList>
    </citation>
    <scope>NUCLEOTIDE SEQUENCE [LARGE SCALE GENOMIC DNA]</scope>
    <source>
        <strain evidence="2">cv. NJ 8807/NJ 8810</strain>
        <tissue evidence="1">Young leaf</tissue>
    </source>
</reference>
<sequence>MVSASIPLSTPFLTKSTLTPPLPPPSSVKFRISASHGGAATAERITISNSQSSLYEVLGVQMGSSSQEIKSAYRRLARVVHPDVASNGARNDTSAADEFIRIHAAYSTLSDPGKRADYDRTLFQRRSPVATSSFSGYTSGRSWETDQCW</sequence>
<comment type="caution">
    <text evidence="1">The sequence shown here is derived from an EMBL/GenBank/DDBJ whole genome shotgun (WGS) entry which is preliminary data.</text>
</comment>
<gene>
    <name evidence="1" type="ORF">Vadar_018361</name>
</gene>
<name>A0ACB7XZY5_9ERIC</name>
<accession>A0ACB7XZY5</accession>